<evidence type="ECO:0000256" key="7">
    <source>
        <dbReference type="SAM" id="MobiDB-lite"/>
    </source>
</evidence>
<dbReference type="InterPro" id="IPR044846">
    <property type="entry name" value="GH10"/>
</dbReference>
<gene>
    <name evidence="10" type="ORF">G5B05_17115</name>
</gene>
<evidence type="ECO:0000256" key="2">
    <source>
        <dbReference type="ARBA" id="ARBA00022801"/>
    </source>
</evidence>
<comment type="catalytic activity">
    <reaction evidence="6">
        <text>Endohydrolysis of (1-&gt;4)-beta-D-xylosidic linkages in xylans.</text>
        <dbReference type="EC" id="3.2.1.8"/>
    </reaction>
</comment>
<dbReference type="PROSITE" id="PS51760">
    <property type="entry name" value="GH10_2"/>
    <property type="match status" value="1"/>
</dbReference>
<dbReference type="InterPro" id="IPR001000">
    <property type="entry name" value="GH10_dom"/>
</dbReference>
<evidence type="ECO:0000259" key="9">
    <source>
        <dbReference type="PROSITE" id="PS51760"/>
    </source>
</evidence>
<dbReference type="Pfam" id="PF00331">
    <property type="entry name" value="Glyco_hydro_10"/>
    <property type="match status" value="1"/>
</dbReference>
<feature type="compositionally biased region" description="Basic and acidic residues" evidence="7">
    <location>
        <begin position="31"/>
        <end position="49"/>
    </location>
</feature>
<evidence type="ECO:0000256" key="3">
    <source>
        <dbReference type="ARBA" id="ARBA00023277"/>
    </source>
</evidence>
<keyword evidence="11" id="KW-1185">Reference proteome</keyword>
<dbReference type="SMART" id="SM00633">
    <property type="entry name" value="Glyco_10"/>
    <property type="match status" value="1"/>
</dbReference>
<dbReference type="PANTHER" id="PTHR31490:SF90">
    <property type="entry name" value="ENDO-1,4-BETA-XYLANASE A"/>
    <property type="match status" value="1"/>
</dbReference>
<evidence type="ECO:0000313" key="10">
    <source>
        <dbReference type="EMBL" id="NSE18055.1"/>
    </source>
</evidence>
<protein>
    <recommendedName>
        <fullName evidence="6">Beta-xylanase</fullName>
        <ecNumber evidence="6">3.2.1.8</ecNumber>
    </recommendedName>
</protein>
<dbReference type="Proteomes" id="UP000768180">
    <property type="component" value="Unassembled WGS sequence"/>
</dbReference>
<sequence length="635" mass="71345">MKTGKNKKWMLIILPAAVAMLFGVFAEQMTKGESETSQKESETVERVEIMQEESETNTGKYADTSSYEELDELYKEYFMLGTGCEAIDHWNNQLAEIGNPEKEALISRMYNSITFGNEFKPAYNFDASSETLFTVDFAAEELLDWAKENGVKVRGHVLVWHAQVNPSIFAKDFKAYSGGNLTVSDTDVLDEDCLVSREVLLERLKTYIYGVLEYTYRNGYADIIYAWDVVNEACDESQPDGLRNSYWYQIIGPDYLYYCFLYAREAEVLYSNQYASLYGLNPETDDLSSIQPKLFYNDYNEWVVSRSDAIVHFLTEEPWNENHEKVTSPVIHPDGDGTIYGDGLIDGIGMQGHLDDTQNIEQYMTALEKYDAAVDEIHITELDVGCTGSDANAEFYQAKFYYDFFARLIEEVKGGVNLTSVTIWGLTDDASWRTDVNPLLFNGDLSKKPAFEAMVMAGKGEEFSLTAVKLAVNAKDMHVSFEPYVEDGKTKTVTPQSVGVYSRGTGHQSVITMVNTENHTEDAVIGYALKISRSEQDASMKMDLSSYIGRTVKITAFVKTQDKKIRMGLDTTVSEQLIEKNASDDWVEVSAECTIPEDLNSANLYLETDGSADFYVDDIDISVVSQNAAGAENNV</sequence>
<evidence type="ECO:0000256" key="4">
    <source>
        <dbReference type="ARBA" id="ARBA00023295"/>
    </source>
</evidence>
<proteinExistence type="inferred from homology"/>
<evidence type="ECO:0000256" key="5">
    <source>
        <dbReference type="ARBA" id="ARBA00023326"/>
    </source>
</evidence>
<dbReference type="SUPFAM" id="SSF51445">
    <property type="entry name" value="(Trans)glycosidases"/>
    <property type="match status" value="1"/>
</dbReference>
<keyword evidence="4 6" id="KW-0326">Glycosidase</keyword>
<keyword evidence="8" id="KW-0732">Signal</keyword>
<accession>A0ABX2GK60</accession>
<evidence type="ECO:0000256" key="8">
    <source>
        <dbReference type="SAM" id="SignalP"/>
    </source>
</evidence>
<comment type="similarity">
    <text evidence="1 6">Belongs to the glycosyl hydrolase 10 (cellulase F) family.</text>
</comment>
<name>A0ABX2GK60_9FIRM</name>
<dbReference type="PANTHER" id="PTHR31490">
    <property type="entry name" value="GLYCOSYL HYDROLASE"/>
    <property type="match status" value="1"/>
</dbReference>
<evidence type="ECO:0000313" key="11">
    <source>
        <dbReference type="Proteomes" id="UP000768180"/>
    </source>
</evidence>
<feature type="domain" description="GH10" evidence="9">
    <location>
        <begin position="91"/>
        <end position="457"/>
    </location>
</feature>
<feature type="region of interest" description="Disordered" evidence="7">
    <location>
        <begin position="31"/>
        <end position="62"/>
    </location>
</feature>
<keyword evidence="2 6" id="KW-0378">Hydrolase</keyword>
<dbReference type="Gene3D" id="3.20.20.80">
    <property type="entry name" value="Glycosidases"/>
    <property type="match status" value="1"/>
</dbReference>
<evidence type="ECO:0000256" key="6">
    <source>
        <dbReference type="RuleBase" id="RU361174"/>
    </source>
</evidence>
<dbReference type="RefSeq" id="WP_117762241.1">
    <property type="nucleotide sequence ID" value="NZ_CABJFB010000027.1"/>
</dbReference>
<dbReference type="EMBL" id="JAAITQ010000071">
    <property type="protein sequence ID" value="NSE18055.1"/>
    <property type="molecule type" value="Genomic_DNA"/>
</dbReference>
<comment type="caution">
    <text evidence="10">The sequence shown here is derived from an EMBL/GenBank/DDBJ whole genome shotgun (WGS) entry which is preliminary data.</text>
</comment>
<dbReference type="EC" id="3.2.1.8" evidence="6"/>
<feature type="signal peptide" evidence="8">
    <location>
        <begin position="1"/>
        <end position="26"/>
    </location>
</feature>
<dbReference type="Gene3D" id="2.60.120.260">
    <property type="entry name" value="Galactose-binding domain-like"/>
    <property type="match status" value="1"/>
</dbReference>
<keyword evidence="5 6" id="KW-0624">Polysaccharide degradation</keyword>
<dbReference type="InterPro" id="IPR017853">
    <property type="entry name" value="GH"/>
</dbReference>
<dbReference type="PRINTS" id="PR00134">
    <property type="entry name" value="GLHYDRLASE10"/>
</dbReference>
<keyword evidence="3 6" id="KW-0119">Carbohydrate metabolism</keyword>
<feature type="chain" id="PRO_5046836505" description="Beta-xylanase" evidence="8">
    <location>
        <begin position="27"/>
        <end position="635"/>
    </location>
</feature>
<organism evidence="10 11">
    <name type="scientific">Fusicatenibacter saccharivorans</name>
    <dbReference type="NCBI Taxonomy" id="1150298"/>
    <lineage>
        <taxon>Bacteria</taxon>
        <taxon>Bacillati</taxon>
        <taxon>Bacillota</taxon>
        <taxon>Clostridia</taxon>
        <taxon>Lachnospirales</taxon>
        <taxon>Lachnospiraceae</taxon>
        <taxon>Fusicatenibacter</taxon>
    </lineage>
</organism>
<reference evidence="10 11" key="1">
    <citation type="journal article" date="2020" name="Cell Host Microbe">
        <title>Functional and Genomic Variation between Human-Derived Isolates of Lachnospiraceae Reveals Inter- and Intra-Species Diversity.</title>
        <authorList>
            <person name="Sorbara M.T."/>
            <person name="Littmann E.R."/>
            <person name="Fontana E."/>
            <person name="Moody T.U."/>
            <person name="Kohout C.E."/>
            <person name="Gjonbalaj M."/>
            <person name="Eaton V."/>
            <person name="Seok R."/>
            <person name="Leiner I.M."/>
            <person name="Pamer E.G."/>
        </authorList>
    </citation>
    <scope>NUCLEOTIDE SEQUENCE [LARGE SCALE GENOMIC DNA]</scope>
    <source>
        <strain evidence="10 11">MSK.14.54</strain>
    </source>
</reference>
<evidence type="ECO:0000256" key="1">
    <source>
        <dbReference type="ARBA" id="ARBA00007495"/>
    </source>
</evidence>